<protein>
    <submittedName>
        <fullName evidence="7">Cytochrome P450</fullName>
    </submittedName>
</protein>
<gene>
    <name evidence="7" type="ORF">JWS13_19775</name>
</gene>
<reference evidence="7 8" key="1">
    <citation type="journal article" date="2021" name="Microbiol. Resour. Announc.">
        <title>Complete Genome Sequences of Two Rhodococcus sp. Strains with Large and Linear Chromosomes, Isolated from Apple Rhizosphere.</title>
        <authorList>
            <person name="Benning S."/>
            <person name="Brugnone N."/>
            <person name="Siani R."/>
            <person name="Kublik S."/>
            <person name="Schloter M."/>
            <person name="Rad V."/>
        </authorList>
    </citation>
    <scope>NUCLEOTIDE SEQUENCE [LARGE SCALE GENOMIC DNA]</scope>
    <source>
        <strain evidence="7 8">R79</strain>
    </source>
</reference>
<dbReference type="EMBL" id="CP070619">
    <property type="protein sequence ID" value="QSE90702.1"/>
    <property type="molecule type" value="Genomic_DNA"/>
</dbReference>
<name>A0A974ZUV0_9NOCA</name>
<accession>A0A974ZUV0</accession>
<dbReference type="InterPro" id="IPR036396">
    <property type="entry name" value="Cyt_P450_sf"/>
</dbReference>
<keyword evidence="4" id="KW-0560">Oxidoreductase</keyword>
<evidence type="ECO:0000313" key="8">
    <source>
        <dbReference type="Proteomes" id="UP000662986"/>
    </source>
</evidence>
<keyword evidence="5" id="KW-0408">Iron</keyword>
<dbReference type="InterPro" id="IPR001128">
    <property type="entry name" value="Cyt_P450"/>
</dbReference>
<keyword evidence="8" id="KW-1185">Reference proteome</keyword>
<organism evidence="7 8">
    <name type="scientific">Rhodococcus pseudokoreensis</name>
    <dbReference type="NCBI Taxonomy" id="2811421"/>
    <lineage>
        <taxon>Bacteria</taxon>
        <taxon>Bacillati</taxon>
        <taxon>Actinomycetota</taxon>
        <taxon>Actinomycetes</taxon>
        <taxon>Mycobacteriales</taxon>
        <taxon>Nocardiaceae</taxon>
        <taxon>Rhodococcus</taxon>
    </lineage>
</organism>
<evidence type="ECO:0000256" key="3">
    <source>
        <dbReference type="ARBA" id="ARBA00022723"/>
    </source>
</evidence>
<keyword evidence="3" id="KW-0479">Metal-binding</keyword>
<evidence type="ECO:0000256" key="4">
    <source>
        <dbReference type="ARBA" id="ARBA00023002"/>
    </source>
</evidence>
<comment type="similarity">
    <text evidence="1">Belongs to the cytochrome P450 family.</text>
</comment>
<evidence type="ECO:0000256" key="1">
    <source>
        <dbReference type="ARBA" id="ARBA00010617"/>
    </source>
</evidence>
<dbReference type="Gene3D" id="1.10.630.10">
    <property type="entry name" value="Cytochrome P450"/>
    <property type="match status" value="1"/>
</dbReference>
<dbReference type="PANTHER" id="PTHR46696">
    <property type="entry name" value="P450, PUTATIVE (EUROFUNG)-RELATED"/>
    <property type="match status" value="1"/>
</dbReference>
<dbReference type="RefSeq" id="WP_160100651.1">
    <property type="nucleotide sequence ID" value="NZ_CP070619.1"/>
</dbReference>
<keyword evidence="2" id="KW-0349">Heme</keyword>
<keyword evidence="6" id="KW-0503">Monooxygenase</keyword>
<dbReference type="PRINTS" id="PR00359">
    <property type="entry name" value="BP450"/>
</dbReference>
<reference evidence="7 8" key="2">
    <citation type="journal article" date="2022" name="Arch. Microbiol.">
        <title>Rhodococcus pseudokoreensis sp. nov. isolated from the rhizosphere of young M26 apple rootstocks.</title>
        <authorList>
            <person name="Kampfer P."/>
            <person name="Glaeser S.P."/>
            <person name="Blom J."/>
            <person name="Wolf J."/>
            <person name="Benning S."/>
            <person name="Schloter M."/>
            <person name="Neumann-Schaal M."/>
        </authorList>
    </citation>
    <scope>NUCLEOTIDE SEQUENCE [LARGE SCALE GENOMIC DNA]</scope>
    <source>
        <strain evidence="7 8">R79</strain>
    </source>
</reference>
<dbReference type="SUPFAM" id="SSF48264">
    <property type="entry name" value="Cytochrome P450"/>
    <property type="match status" value="1"/>
</dbReference>
<dbReference type="Proteomes" id="UP000662986">
    <property type="component" value="Chromosome"/>
</dbReference>
<evidence type="ECO:0000256" key="6">
    <source>
        <dbReference type="ARBA" id="ARBA00023033"/>
    </source>
</evidence>
<evidence type="ECO:0000256" key="5">
    <source>
        <dbReference type="ARBA" id="ARBA00023004"/>
    </source>
</evidence>
<evidence type="ECO:0000256" key="2">
    <source>
        <dbReference type="ARBA" id="ARBA00022617"/>
    </source>
</evidence>
<evidence type="ECO:0000313" key="7">
    <source>
        <dbReference type="EMBL" id="QSE90702.1"/>
    </source>
</evidence>
<dbReference type="PANTHER" id="PTHR46696:SF1">
    <property type="entry name" value="CYTOCHROME P450 YJIB-RELATED"/>
    <property type="match status" value="1"/>
</dbReference>
<sequence length="398" mass="44755">MTTATGFDPLDYLVQQNPYPFYKELRQNAPVQYLESVGAWGIFRYADVESTFKHPETFSAKDFTTSAFGEFDPVPEVKSIIATDPPEHSRIRRLANAGFRPGAIKSMEPKVDAVVNRLLDNLENKRSEFDLVSDFAAYVPVNVTADLLGVEDPDVREDFKRWTMDLLKSPSRGVLPQDELDQISKSVAELRAYFTEQIEYRRTHPGTDLVSDLVRAEEESQTLTATEILSLVALMQFGGSETPSHLISSTIYNLFTHPDILAEVRRDPTRALAAVQETLRQNSPVQMVFQTSTRDVEVAGVTIPAESMVFAYLASANHDDTVFDEPERFILDRPNLNKHLSFATGAHHCIGAPLGRMMCAKAVSGLLTRFPDLQPLESDPEWMPSYWVRGLARYRFTA</sequence>
<dbReference type="Pfam" id="PF00067">
    <property type="entry name" value="p450"/>
    <property type="match status" value="1"/>
</dbReference>
<dbReference type="InterPro" id="IPR002397">
    <property type="entry name" value="Cyt_P450_B"/>
</dbReference>
<proteinExistence type="inferred from homology"/>